<dbReference type="PANTHER" id="PTHR11645">
    <property type="entry name" value="PYRROLINE-5-CARBOXYLATE REDUCTASE"/>
    <property type="match status" value="1"/>
</dbReference>
<reference evidence="15" key="1">
    <citation type="journal article" date="2020" name="mSystems">
        <title>Genome- and Community-Level Interaction Insights into Carbon Utilization and Element Cycling Functions of Hydrothermarchaeota in Hydrothermal Sediment.</title>
        <authorList>
            <person name="Zhou Z."/>
            <person name="Liu Y."/>
            <person name="Xu W."/>
            <person name="Pan J."/>
            <person name="Luo Z.H."/>
            <person name="Li M."/>
        </authorList>
    </citation>
    <scope>NUCLEOTIDE SEQUENCE [LARGE SCALE GENOMIC DNA]</scope>
    <source>
        <strain evidence="15">SpSt-300</strain>
    </source>
</reference>
<keyword evidence="3 9" id="KW-0963">Cytoplasm</keyword>
<evidence type="ECO:0000256" key="12">
    <source>
        <dbReference type="RuleBase" id="RU003903"/>
    </source>
</evidence>
<evidence type="ECO:0000256" key="8">
    <source>
        <dbReference type="ARBA" id="ARBA00058118"/>
    </source>
</evidence>
<dbReference type="NCBIfam" id="TIGR00112">
    <property type="entry name" value="proC"/>
    <property type="match status" value="1"/>
</dbReference>
<comment type="subcellular location">
    <subcellularLocation>
        <location evidence="1 9">Cytoplasm</location>
    </subcellularLocation>
</comment>
<dbReference type="EMBL" id="DSMU01000224">
    <property type="protein sequence ID" value="HEL65731.1"/>
    <property type="molecule type" value="Genomic_DNA"/>
</dbReference>
<feature type="domain" description="Pyrroline-5-carboxylate reductase catalytic N-terminal" evidence="13">
    <location>
        <begin position="7"/>
        <end position="102"/>
    </location>
</feature>
<keyword evidence="6 9" id="KW-0521">NADP</keyword>
<dbReference type="UniPathway" id="UPA00098">
    <property type="reaction ID" value="UER00361"/>
</dbReference>
<dbReference type="InterPro" id="IPR028939">
    <property type="entry name" value="P5C_Rdtase_cat_N"/>
</dbReference>
<organism evidence="15">
    <name type="scientific">Ammonifex degensii</name>
    <dbReference type="NCBI Taxonomy" id="42838"/>
    <lineage>
        <taxon>Bacteria</taxon>
        <taxon>Bacillati</taxon>
        <taxon>Bacillota</taxon>
        <taxon>Clostridia</taxon>
        <taxon>Thermoanaerobacterales</taxon>
        <taxon>Thermoanaerobacteraceae</taxon>
        <taxon>Ammonifex</taxon>
    </lineage>
</organism>
<keyword evidence="5 9" id="KW-0641">Proline biosynthesis</keyword>
<dbReference type="InterPro" id="IPR008927">
    <property type="entry name" value="6-PGluconate_DH-like_C_sf"/>
</dbReference>
<comment type="catalytic activity">
    <reaction evidence="9 12">
        <text>L-proline + NADP(+) = (S)-1-pyrroline-5-carboxylate + NADPH + 2 H(+)</text>
        <dbReference type="Rhea" id="RHEA:14109"/>
        <dbReference type="ChEBI" id="CHEBI:15378"/>
        <dbReference type="ChEBI" id="CHEBI:17388"/>
        <dbReference type="ChEBI" id="CHEBI:57783"/>
        <dbReference type="ChEBI" id="CHEBI:58349"/>
        <dbReference type="ChEBI" id="CHEBI:60039"/>
        <dbReference type="EC" id="1.5.1.2"/>
    </reaction>
</comment>
<dbReference type="Pfam" id="PF03807">
    <property type="entry name" value="F420_oxidored"/>
    <property type="match status" value="1"/>
</dbReference>
<evidence type="ECO:0000256" key="9">
    <source>
        <dbReference type="HAMAP-Rule" id="MF_01925"/>
    </source>
</evidence>
<evidence type="ECO:0000256" key="10">
    <source>
        <dbReference type="NCBIfam" id="TIGR00112"/>
    </source>
</evidence>
<feature type="binding site" evidence="11">
    <location>
        <begin position="11"/>
        <end position="16"/>
    </location>
    <ligand>
        <name>NADP(+)</name>
        <dbReference type="ChEBI" id="CHEBI:58349"/>
    </ligand>
</feature>
<keyword evidence="7 9" id="KW-0560">Oxidoreductase</keyword>
<dbReference type="SUPFAM" id="SSF51735">
    <property type="entry name" value="NAD(P)-binding Rossmann-fold domains"/>
    <property type="match status" value="1"/>
</dbReference>
<evidence type="ECO:0000256" key="4">
    <source>
        <dbReference type="ARBA" id="ARBA00022605"/>
    </source>
</evidence>
<comment type="function">
    <text evidence="8 9">Catalyzes the reduction of 1-pyrroline-5-carboxylate (PCA) to L-proline.</text>
</comment>
<protein>
    <recommendedName>
        <fullName evidence="9 10">Pyrroline-5-carboxylate reductase</fullName>
        <shortName evidence="9">P5C reductase</shortName>
        <shortName evidence="9">P5CR</shortName>
        <ecNumber evidence="9 10">1.5.1.2</ecNumber>
    </recommendedName>
    <alternativeName>
        <fullName evidence="9">PCA reductase</fullName>
    </alternativeName>
</protein>
<dbReference type="PROSITE" id="PS00521">
    <property type="entry name" value="P5CR"/>
    <property type="match status" value="1"/>
</dbReference>
<dbReference type="Gene3D" id="3.40.50.720">
    <property type="entry name" value="NAD(P)-binding Rossmann-like Domain"/>
    <property type="match status" value="1"/>
</dbReference>
<dbReference type="GO" id="GO:0055129">
    <property type="term" value="P:L-proline biosynthetic process"/>
    <property type="evidence" value="ECO:0007669"/>
    <property type="project" value="UniProtKB-UniRule"/>
</dbReference>
<gene>
    <name evidence="9 15" type="primary">proC</name>
    <name evidence="15" type="ORF">ENQ34_03500</name>
</gene>
<feature type="binding site" evidence="11">
    <location>
        <position position="60"/>
    </location>
    <ligand>
        <name>NADPH</name>
        <dbReference type="ChEBI" id="CHEBI:57783"/>
    </ligand>
</feature>
<evidence type="ECO:0000259" key="13">
    <source>
        <dbReference type="Pfam" id="PF03807"/>
    </source>
</evidence>
<dbReference type="GO" id="GO:0004735">
    <property type="term" value="F:pyrroline-5-carboxylate reductase activity"/>
    <property type="evidence" value="ECO:0007669"/>
    <property type="project" value="UniProtKB-UniRule"/>
</dbReference>
<dbReference type="PIRSF" id="PIRSF000193">
    <property type="entry name" value="Pyrrol-5-carb_rd"/>
    <property type="match status" value="1"/>
</dbReference>
<dbReference type="SUPFAM" id="SSF48179">
    <property type="entry name" value="6-phosphogluconate dehydrogenase C-terminal domain-like"/>
    <property type="match status" value="1"/>
</dbReference>
<comment type="catalytic activity">
    <reaction evidence="9">
        <text>L-proline + NAD(+) = (S)-1-pyrroline-5-carboxylate + NADH + 2 H(+)</text>
        <dbReference type="Rhea" id="RHEA:14105"/>
        <dbReference type="ChEBI" id="CHEBI:15378"/>
        <dbReference type="ChEBI" id="CHEBI:17388"/>
        <dbReference type="ChEBI" id="CHEBI:57540"/>
        <dbReference type="ChEBI" id="CHEBI:57945"/>
        <dbReference type="ChEBI" id="CHEBI:60039"/>
        <dbReference type="EC" id="1.5.1.2"/>
    </reaction>
</comment>
<evidence type="ECO:0000259" key="14">
    <source>
        <dbReference type="Pfam" id="PF14748"/>
    </source>
</evidence>
<dbReference type="InterPro" id="IPR029036">
    <property type="entry name" value="P5CR_dimer"/>
</dbReference>
<keyword evidence="4 9" id="KW-0028">Amino-acid biosynthesis</keyword>
<evidence type="ECO:0000256" key="11">
    <source>
        <dbReference type="PIRSR" id="PIRSR000193-1"/>
    </source>
</evidence>
<dbReference type="InterPro" id="IPR000304">
    <property type="entry name" value="Pyrroline-COOH_reductase"/>
</dbReference>
<accession>A0A7C2E359</accession>
<sequence length="275" mass="28114">MPLTGLKVGLIGGGAMGGALAAGLVKGGRIPQDALLVSDVNVQRLQHLEENLGVRTLQDNKLLVERVDIVILAVKPDVVVPVLQEVGSFLRPEQTVISIAAGVPLRLVEKNVPQGVPVIRVMPNTPCLVGAGASAYALGSSAGPRDAVRVEAIFASVGRVVPVKEALLDAVTGLSGSGPAYVYLVVEALADGGVRMGLPREVALVLAAQTVLGAAKMVLETGEHPAQLKDRVTTPGGTTAAGLFVLEDRGLRAALIEAVKAAAARSRELSSAGTS</sequence>
<feature type="binding site" evidence="11">
    <location>
        <begin position="73"/>
        <end position="76"/>
    </location>
    <ligand>
        <name>NADP(+)</name>
        <dbReference type="ChEBI" id="CHEBI:58349"/>
    </ligand>
</feature>
<comment type="pathway">
    <text evidence="9 12">Amino-acid biosynthesis; L-proline biosynthesis; L-proline from L-glutamate 5-semialdehyde: step 1/1.</text>
</comment>
<dbReference type="InterPro" id="IPR036291">
    <property type="entry name" value="NAD(P)-bd_dom_sf"/>
</dbReference>
<dbReference type="FunFam" id="3.40.50.720:FF:000190">
    <property type="entry name" value="Pyrroline-5-carboxylate reductase"/>
    <property type="match status" value="1"/>
</dbReference>
<feature type="domain" description="Pyrroline-5-carboxylate reductase dimerisation" evidence="14">
    <location>
        <begin position="165"/>
        <end position="269"/>
    </location>
</feature>
<dbReference type="AlphaFoldDB" id="A0A7C2E359"/>
<evidence type="ECO:0000256" key="7">
    <source>
        <dbReference type="ARBA" id="ARBA00023002"/>
    </source>
</evidence>
<evidence type="ECO:0000256" key="5">
    <source>
        <dbReference type="ARBA" id="ARBA00022650"/>
    </source>
</evidence>
<dbReference type="InterPro" id="IPR053790">
    <property type="entry name" value="P5CR-like_CS"/>
</dbReference>
<evidence type="ECO:0000313" key="15">
    <source>
        <dbReference type="EMBL" id="HEL65731.1"/>
    </source>
</evidence>
<dbReference type="HAMAP" id="MF_01925">
    <property type="entry name" value="P5C_reductase"/>
    <property type="match status" value="1"/>
</dbReference>
<dbReference type="PANTHER" id="PTHR11645:SF0">
    <property type="entry name" value="PYRROLINE-5-CARBOXYLATE REDUCTASE 3"/>
    <property type="match status" value="1"/>
</dbReference>
<dbReference type="EC" id="1.5.1.2" evidence="9 10"/>
<name>A0A7C2E359_9THEO</name>
<dbReference type="Pfam" id="PF14748">
    <property type="entry name" value="P5CR_dimer"/>
    <property type="match status" value="1"/>
</dbReference>
<proteinExistence type="inferred from homology"/>
<dbReference type="FunFam" id="1.10.3730.10:FF:000001">
    <property type="entry name" value="Pyrroline-5-carboxylate reductase"/>
    <property type="match status" value="1"/>
</dbReference>
<dbReference type="GO" id="GO:0005737">
    <property type="term" value="C:cytoplasm"/>
    <property type="evidence" value="ECO:0007669"/>
    <property type="project" value="UniProtKB-SubCell"/>
</dbReference>
<dbReference type="Gene3D" id="1.10.3730.10">
    <property type="entry name" value="ProC C-terminal domain-like"/>
    <property type="match status" value="1"/>
</dbReference>
<evidence type="ECO:0000256" key="1">
    <source>
        <dbReference type="ARBA" id="ARBA00004496"/>
    </source>
</evidence>
<comment type="similarity">
    <text evidence="2 9 12">Belongs to the pyrroline-5-carboxylate reductase family.</text>
</comment>
<evidence type="ECO:0000256" key="3">
    <source>
        <dbReference type="ARBA" id="ARBA00022490"/>
    </source>
</evidence>
<evidence type="ECO:0000256" key="2">
    <source>
        <dbReference type="ARBA" id="ARBA00005525"/>
    </source>
</evidence>
<evidence type="ECO:0000256" key="6">
    <source>
        <dbReference type="ARBA" id="ARBA00022857"/>
    </source>
</evidence>
<comment type="caution">
    <text evidence="15">The sequence shown here is derived from an EMBL/GenBank/DDBJ whole genome shotgun (WGS) entry which is preliminary data.</text>
</comment>